<feature type="domain" description="AB hydrolase-1" evidence="3">
    <location>
        <begin position="96"/>
        <end position="215"/>
    </location>
</feature>
<dbReference type="PANTHER" id="PTHR43329">
    <property type="entry name" value="EPOXIDE HYDROLASE"/>
    <property type="match status" value="1"/>
</dbReference>
<dbReference type="Gene3D" id="3.40.50.1820">
    <property type="entry name" value="alpha/beta hydrolase"/>
    <property type="match status" value="1"/>
</dbReference>
<evidence type="ECO:0000259" key="3">
    <source>
        <dbReference type="Pfam" id="PF00561"/>
    </source>
</evidence>
<dbReference type="AlphaFoldDB" id="A0A9P9EDW6"/>
<dbReference type="InterPro" id="IPR000639">
    <property type="entry name" value="Epox_hydrolase-like"/>
</dbReference>
<dbReference type="OrthoDB" id="6431331at2759"/>
<organism evidence="4 5">
    <name type="scientific">Dendryphion nanum</name>
    <dbReference type="NCBI Taxonomy" id="256645"/>
    <lineage>
        <taxon>Eukaryota</taxon>
        <taxon>Fungi</taxon>
        <taxon>Dikarya</taxon>
        <taxon>Ascomycota</taxon>
        <taxon>Pezizomycotina</taxon>
        <taxon>Dothideomycetes</taxon>
        <taxon>Pleosporomycetidae</taxon>
        <taxon>Pleosporales</taxon>
        <taxon>Torulaceae</taxon>
        <taxon>Dendryphion</taxon>
    </lineage>
</organism>
<dbReference type="Proteomes" id="UP000700596">
    <property type="component" value="Unassembled WGS sequence"/>
</dbReference>
<reference evidence="4" key="1">
    <citation type="journal article" date="2021" name="Nat. Commun.">
        <title>Genetic determinants of endophytism in the Arabidopsis root mycobiome.</title>
        <authorList>
            <person name="Mesny F."/>
            <person name="Miyauchi S."/>
            <person name="Thiergart T."/>
            <person name="Pickel B."/>
            <person name="Atanasova L."/>
            <person name="Karlsson M."/>
            <person name="Huettel B."/>
            <person name="Barry K.W."/>
            <person name="Haridas S."/>
            <person name="Chen C."/>
            <person name="Bauer D."/>
            <person name="Andreopoulos W."/>
            <person name="Pangilinan J."/>
            <person name="LaButti K."/>
            <person name="Riley R."/>
            <person name="Lipzen A."/>
            <person name="Clum A."/>
            <person name="Drula E."/>
            <person name="Henrissat B."/>
            <person name="Kohler A."/>
            <person name="Grigoriev I.V."/>
            <person name="Martin F.M."/>
            <person name="Hacquard S."/>
        </authorList>
    </citation>
    <scope>NUCLEOTIDE SEQUENCE</scope>
    <source>
        <strain evidence="4">MPI-CAGE-CH-0243</strain>
    </source>
</reference>
<evidence type="ECO:0000313" key="4">
    <source>
        <dbReference type="EMBL" id="KAH7135652.1"/>
    </source>
</evidence>
<dbReference type="Pfam" id="PF00561">
    <property type="entry name" value="Abhydrolase_1"/>
    <property type="match status" value="1"/>
</dbReference>
<dbReference type="EMBL" id="JAGMWT010000002">
    <property type="protein sequence ID" value="KAH7135652.1"/>
    <property type="molecule type" value="Genomic_DNA"/>
</dbReference>
<evidence type="ECO:0000256" key="2">
    <source>
        <dbReference type="ARBA" id="ARBA00038334"/>
    </source>
</evidence>
<proteinExistence type="inferred from homology"/>
<evidence type="ECO:0000313" key="5">
    <source>
        <dbReference type="Proteomes" id="UP000700596"/>
    </source>
</evidence>
<dbReference type="PRINTS" id="PR00412">
    <property type="entry name" value="EPOXHYDRLASE"/>
</dbReference>
<dbReference type="SUPFAM" id="SSF53474">
    <property type="entry name" value="alpha/beta-Hydrolases"/>
    <property type="match status" value="1"/>
</dbReference>
<comment type="caution">
    <text evidence="4">The sequence shown here is derived from an EMBL/GenBank/DDBJ whole genome shotgun (WGS) entry which is preliminary data.</text>
</comment>
<dbReference type="InterPro" id="IPR000073">
    <property type="entry name" value="AB_hydrolase_1"/>
</dbReference>
<comment type="similarity">
    <text evidence="2">Belongs to the AB hydrolase superfamily. Epoxide hydrolase family.</text>
</comment>
<dbReference type="InterPro" id="IPR029058">
    <property type="entry name" value="AB_hydrolase_fold"/>
</dbReference>
<protein>
    <submittedName>
        <fullName evidence="4">Alpha/Beta hydrolase protein</fullName>
    </submittedName>
</protein>
<evidence type="ECO:0000256" key="1">
    <source>
        <dbReference type="ARBA" id="ARBA00022801"/>
    </source>
</evidence>
<keyword evidence="1 4" id="KW-0378">Hydrolase</keyword>
<sequence>MIGEFAAKGFAFAYGFTNFLLLTAAATFQHGAFTKRASKEHDKELTISQDKYWNLNKSPIPGFRHAFHTLKNGAQLHYVINNHSIDQKTKSKNVAIFIHGFPDTFTLWKNILQTPDLANYVLIAVDIPGYGGSDSLPSYGPDQVLEALTAFILAMRAQHVEQGGKLVMVSHDWGGLISARLASEAKELADRWIITSAVIPAHLNSNARTFLASSRRMLHTFLAHPFSNFRLLKTAYATSQPVFSQLKRSYYIFVLRLPGPIAKFFIRMGNYWFMGLLHMIQAGLISRGKFLGKFSDKEAADWTAMSSGPGIAQFSEQIDGQGYSESVRRRIADLGTSEKIRIYREGLMFNPWEKSIETVVALSEIPTDPSRSSSGAGLFENGPKGALRVPTTLVLGKYDIAFERRLGTNGISDFLVRNSQVLYLGQSGHWIPFEPHAFPVVASIILWALEGEKVSLREQLQKYEDIEYALEK</sequence>
<keyword evidence="5" id="KW-1185">Reference proteome</keyword>
<dbReference type="GO" id="GO:0016787">
    <property type="term" value="F:hydrolase activity"/>
    <property type="evidence" value="ECO:0007669"/>
    <property type="project" value="UniProtKB-KW"/>
</dbReference>
<accession>A0A9P9EDW6</accession>
<gene>
    <name evidence="4" type="ORF">B0J11DRAFT_165910</name>
</gene>
<name>A0A9P9EDW6_9PLEO</name>